<accession>A0A9K3PA87</accession>
<comment type="caution">
    <text evidence="3">The sequence shown here is derived from an EMBL/GenBank/DDBJ whole genome shotgun (WGS) entry which is preliminary data.</text>
</comment>
<proteinExistence type="predicted"/>
<keyword evidence="5" id="KW-1185">Reference proteome</keyword>
<name>A0A9K3PA87_9STRA</name>
<dbReference type="OrthoDB" id="43004at2759"/>
<evidence type="ECO:0000313" key="2">
    <source>
        <dbReference type="EMBL" id="KAG7337438.1"/>
    </source>
</evidence>
<evidence type="ECO:0000313" key="5">
    <source>
        <dbReference type="Proteomes" id="UP000693970"/>
    </source>
</evidence>
<dbReference type="EMBL" id="JAGRRH010000084">
    <property type="protein sequence ID" value="KAG7337438.1"/>
    <property type="molecule type" value="Genomic_DNA"/>
</dbReference>
<reference evidence="3" key="1">
    <citation type="journal article" date="2021" name="Sci. Rep.">
        <title>Diploid genomic architecture of Nitzschia inconspicua, an elite biomass production diatom.</title>
        <authorList>
            <person name="Oliver A."/>
            <person name="Podell S."/>
            <person name="Pinowska A."/>
            <person name="Traller J.C."/>
            <person name="Smith S.R."/>
            <person name="McClure R."/>
            <person name="Beliaev A."/>
            <person name="Bohutskyi P."/>
            <person name="Hill E.A."/>
            <person name="Rabines A."/>
            <person name="Zheng H."/>
            <person name="Allen L.Z."/>
            <person name="Kuo A."/>
            <person name="Grigoriev I.V."/>
            <person name="Allen A.E."/>
            <person name="Hazlebeck D."/>
            <person name="Allen E.E."/>
        </authorList>
    </citation>
    <scope>NUCLEOTIDE SEQUENCE</scope>
    <source>
        <strain evidence="3">Hildebrandi</strain>
    </source>
</reference>
<evidence type="ECO:0000256" key="1">
    <source>
        <dbReference type="SAM" id="MobiDB-lite"/>
    </source>
</evidence>
<sequence length="258" mass="28652">MSASKSLLKVLTTPCKLASAMDWKKMSGSTILSLDIHSDRIGLTRCDHPSSGTMMNNGLKQQQSSSSSSVSSPCYPLETLPLDRKSKTLNEDAKKKLADIVKEHNVCGFVVSWPMQPDTGRMGASCGRTLYTLEQLLKDKTTNTVFSQNRPLCFWDANHVQPTKLDAFGRSPEFARTTNKTVHLASQEQYHQDEKMSASQVWQDFCEQYWPKEQLQTVTTATTATAQRRSLVGGRNATSVSNDSWQADRRKAVQVAAA</sequence>
<organism evidence="3 5">
    <name type="scientific">Nitzschia inconspicua</name>
    <dbReference type="NCBI Taxonomy" id="303405"/>
    <lineage>
        <taxon>Eukaryota</taxon>
        <taxon>Sar</taxon>
        <taxon>Stramenopiles</taxon>
        <taxon>Ochrophyta</taxon>
        <taxon>Bacillariophyta</taxon>
        <taxon>Bacillariophyceae</taxon>
        <taxon>Bacillariophycidae</taxon>
        <taxon>Bacillariales</taxon>
        <taxon>Bacillariaceae</taxon>
        <taxon>Nitzschia</taxon>
    </lineage>
</organism>
<evidence type="ECO:0000313" key="3">
    <source>
        <dbReference type="EMBL" id="KAG7339505.1"/>
    </source>
</evidence>
<dbReference type="Proteomes" id="UP000693970">
    <property type="component" value="Unassembled WGS sequence"/>
</dbReference>
<feature type="compositionally biased region" description="Low complexity" evidence="1">
    <location>
        <begin position="61"/>
        <end position="72"/>
    </location>
</feature>
<dbReference type="EMBL" id="JAGRRH010000013">
    <property type="protein sequence ID" value="KAG7359404.1"/>
    <property type="molecule type" value="Genomic_DNA"/>
</dbReference>
<feature type="region of interest" description="Disordered" evidence="1">
    <location>
        <begin position="46"/>
        <end position="75"/>
    </location>
</feature>
<protein>
    <submittedName>
        <fullName evidence="3">Uncharacterized protein</fullName>
    </submittedName>
</protein>
<dbReference type="AlphaFoldDB" id="A0A9K3PA87"/>
<evidence type="ECO:0000313" key="4">
    <source>
        <dbReference type="EMBL" id="KAG7359404.1"/>
    </source>
</evidence>
<gene>
    <name evidence="3" type="ORF">IV203_002558</name>
    <name evidence="2" type="ORF">IV203_002701</name>
    <name evidence="4" type="ORF">IV203_034502</name>
</gene>
<feature type="compositionally biased region" description="Polar residues" evidence="1">
    <location>
        <begin position="50"/>
        <end position="60"/>
    </location>
</feature>
<reference evidence="3" key="2">
    <citation type="submission" date="2021-04" db="EMBL/GenBank/DDBJ databases">
        <authorList>
            <person name="Podell S."/>
        </authorList>
    </citation>
    <scope>NUCLEOTIDE SEQUENCE</scope>
    <source>
        <strain evidence="3">Hildebrandi</strain>
    </source>
</reference>
<dbReference type="EMBL" id="JAGRRH010000033">
    <property type="protein sequence ID" value="KAG7339505.1"/>
    <property type="molecule type" value="Genomic_DNA"/>
</dbReference>